<evidence type="ECO:0000313" key="5">
    <source>
        <dbReference type="Proteomes" id="UP000663992"/>
    </source>
</evidence>
<dbReference type="Pfam" id="PF08308">
    <property type="entry name" value="PEGA"/>
    <property type="match status" value="4"/>
</dbReference>
<keyword evidence="1" id="KW-1133">Transmembrane helix</keyword>
<dbReference type="InterPro" id="IPR013229">
    <property type="entry name" value="PEGA"/>
</dbReference>
<feature type="domain" description="PEGA" evidence="3">
    <location>
        <begin position="127"/>
        <end position="190"/>
    </location>
</feature>
<sequence length="695" mass="77009">MSNLQIKNATLITPAVFEPGSRQSQPRRRIWRPWLWLVAILLCVLLGVAGFLLSATSLDIQVSPSSSQIRLEGPYQMQIAGRRLLMPGQYKLYISQSGYNPYERQLDTASEDHFRLNVELQPLPGRLQISSNVSAQVYLNNQLLGSTDETLLNVPLGEQSLRFEAPRYQSQSKVVEVQGYDQLQQFDLELLPNWGTLALDSYPSGATLSVDEQPYGQTPLDIELLAGSHKLQLSHPGYQSWQQRIDISAGESLAISQARLLPASATLQLTSTPTGASVSLDGLYQGKTPLELSLSAGTNHELLLLREGYQPTRREIQANAGSSQSLALNLAPLLGKVSVSTSHQDALLYINDILLGRANQTLELAAHPQKLRVSLAGHADFIQTLTPRAGQTIKVQAKLKTLEQARFEALPSQLTLLGDVRLKLFHPQVSFEMGASRREQGRRANETLHKVALARPFYLGTTEVTNRQYRQFASFHSSSHAEGASLDGDNQPVVNISWLEAARFCNWLSAQEGLQPFYLIEDNQYQGFNATANGYRLPSEAEWAWASRYQQDHMQQFNWGQQLPPPAGIANLAGMESAALVGDVLAGYEDNFKVSAPVASFHADNKGLYDLMGNVSEWVHDVYQIHSGLNFKADTDPLGAQQGIHHVIRGASWAHGRLTEVRLSYRDYGSDARRDVGFRLARYAESLNTNTEISP</sequence>
<dbReference type="InterPro" id="IPR016187">
    <property type="entry name" value="CTDL_fold"/>
</dbReference>
<dbReference type="Pfam" id="PF03781">
    <property type="entry name" value="FGE-sulfatase"/>
    <property type="match status" value="1"/>
</dbReference>
<organism evidence="4 5">
    <name type="scientific">Bowmanella yangjiangensis</name>
    <dbReference type="NCBI Taxonomy" id="2811230"/>
    <lineage>
        <taxon>Bacteria</taxon>
        <taxon>Pseudomonadati</taxon>
        <taxon>Pseudomonadota</taxon>
        <taxon>Gammaproteobacteria</taxon>
        <taxon>Alteromonadales</taxon>
        <taxon>Alteromonadaceae</taxon>
        <taxon>Bowmanella</taxon>
    </lineage>
</organism>
<feature type="domain" description="PEGA" evidence="3">
    <location>
        <begin position="265"/>
        <end position="331"/>
    </location>
</feature>
<keyword evidence="5" id="KW-1185">Reference proteome</keyword>
<comment type="caution">
    <text evidence="4">The sequence shown here is derived from an EMBL/GenBank/DDBJ whole genome shotgun (WGS) entry which is preliminary data.</text>
</comment>
<feature type="transmembrane region" description="Helical" evidence="1">
    <location>
        <begin position="34"/>
        <end position="55"/>
    </location>
</feature>
<dbReference type="PANTHER" id="PTHR36194">
    <property type="entry name" value="S-LAYER-LIKE PROTEIN"/>
    <property type="match status" value="1"/>
</dbReference>
<evidence type="ECO:0000259" key="2">
    <source>
        <dbReference type="Pfam" id="PF03781"/>
    </source>
</evidence>
<feature type="domain" description="PEGA" evidence="3">
    <location>
        <begin position="194"/>
        <end position="256"/>
    </location>
</feature>
<dbReference type="InterPro" id="IPR042095">
    <property type="entry name" value="SUMF_sf"/>
</dbReference>
<feature type="domain" description="Sulfatase-modifying factor enzyme-like" evidence="2">
    <location>
        <begin position="430"/>
        <end position="682"/>
    </location>
</feature>
<feature type="domain" description="PEGA" evidence="3">
    <location>
        <begin position="335"/>
        <end position="400"/>
    </location>
</feature>
<dbReference type="PANTHER" id="PTHR36194:SF1">
    <property type="entry name" value="S-LAYER-LIKE PROTEIN"/>
    <property type="match status" value="1"/>
</dbReference>
<reference evidence="4 5" key="1">
    <citation type="submission" date="2021-03" db="EMBL/GenBank/DDBJ databases">
        <title>novel species isolated from a fishpond in China.</title>
        <authorList>
            <person name="Lu H."/>
            <person name="Cai Z."/>
        </authorList>
    </citation>
    <scope>NUCLEOTIDE SEQUENCE [LARGE SCALE GENOMIC DNA]</scope>
    <source>
        <strain evidence="4 5">Y57</strain>
    </source>
</reference>
<proteinExistence type="predicted"/>
<dbReference type="SUPFAM" id="SSF56436">
    <property type="entry name" value="C-type lectin-like"/>
    <property type="match status" value="1"/>
</dbReference>
<accession>A0ABS3CSD9</accession>
<gene>
    <name evidence="4" type="ORF">J0A65_04320</name>
</gene>
<dbReference type="RefSeq" id="WP_206592888.1">
    <property type="nucleotide sequence ID" value="NZ_JAFKCS010000002.1"/>
</dbReference>
<evidence type="ECO:0000313" key="4">
    <source>
        <dbReference type="EMBL" id="MBN7819076.1"/>
    </source>
</evidence>
<dbReference type="Gene3D" id="3.90.1580.10">
    <property type="entry name" value="paralog of FGE (formylglycine-generating enzyme)"/>
    <property type="match status" value="1"/>
</dbReference>
<evidence type="ECO:0000259" key="3">
    <source>
        <dbReference type="Pfam" id="PF08308"/>
    </source>
</evidence>
<dbReference type="EMBL" id="JAFKCS010000002">
    <property type="protein sequence ID" value="MBN7819076.1"/>
    <property type="molecule type" value="Genomic_DNA"/>
</dbReference>
<name>A0ABS3CSD9_9ALTE</name>
<dbReference type="Proteomes" id="UP000663992">
    <property type="component" value="Unassembled WGS sequence"/>
</dbReference>
<evidence type="ECO:0000256" key="1">
    <source>
        <dbReference type="SAM" id="Phobius"/>
    </source>
</evidence>
<dbReference type="InterPro" id="IPR005532">
    <property type="entry name" value="SUMF_dom"/>
</dbReference>
<protein>
    <submittedName>
        <fullName evidence="4">PEGA domain-containing protein</fullName>
    </submittedName>
</protein>
<keyword evidence="1" id="KW-0812">Transmembrane</keyword>
<keyword evidence="1" id="KW-0472">Membrane</keyword>